<dbReference type="EMBL" id="WTPW01000639">
    <property type="protein sequence ID" value="KAF0492584.1"/>
    <property type="molecule type" value="Genomic_DNA"/>
</dbReference>
<evidence type="ECO:0000313" key="2">
    <source>
        <dbReference type="Proteomes" id="UP000439903"/>
    </source>
</evidence>
<dbReference type="AlphaFoldDB" id="A0A8H4AGG9"/>
<keyword evidence="2" id="KW-1185">Reference proteome</keyword>
<accession>A0A8H4AGG9</accession>
<proteinExistence type="predicted"/>
<protein>
    <submittedName>
        <fullName evidence="1">Uncharacterized protein</fullName>
    </submittedName>
</protein>
<organism evidence="1 2">
    <name type="scientific">Gigaspora margarita</name>
    <dbReference type="NCBI Taxonomy" id="4874"/>
    <lineage>
        <taxon>Eukaryota</taxon>
        <taxon>Fungi</taxon>
        <taxon>Fungi incertae sedis</taxon>
        <taxon>Mucoromycota</taxon>
        <taxon>Glomeromycotina</taxon>
        <taxon>Glomeromycetes</taxon>
        <taxon>Diversisporales</taxon>
        <taxon>Gigasporaceae</taxon>
        <taxon>Gigaspora</taxon>
    </lineage>
</organism>
<gene>
    <name evidence="1" type="ORF">F8M41_021605</name>
</gene>
<reference evidence="1 2" key="1">
    <citation type="journal article" date="2019" name="Environ. Microbiol.">
        <title>At the nexus of three kingdoms: the genome of the mycorrhizal fungus Gigaspora margarita provides insights into plant, endobacterial and fungal interactions.</title>
        <authorList>
            <person name="Venice F."/>
            <person name="Ghignone S."/>
            <person name="Salvioli di Fossalunga A."/>
            <person name="Amselem J."/>
            <person name="Novero M."/>
            <person name="Xianan X."/>
            <person name="Sedzielewska Toro K."/>
            <person name="Morin E."/>
            <person name="Lipzen A."/>
            <person name="Grigoriev I.V."/>
            <person name="Henrissat B."/>
            <person name="Martin F.M."/>
            <person name="Bonfante P."/>
        </authorList>
    </citation>
    <scope>NUCLEOTIDE SEQUENCE [LARGE SCALE GENOMIC DNA]</scope>
    <source>
        <strain evidence="1 2">BEG34</strain>
    </source>
</reference>
<comment type="caution">
    <text evidence="1">The sequence shown here is derived from an EMBL/GenBank/DDBJ whole genome shotgun (WGS) entry which is preliminary data.</text>
</comment>
<sequence length="147" mass="17028">MVKYTKEPLLKNKMVVHISDCGLYAICKCEKVIKLKRPYDESYFESHINNNGCNFSNRVISILNFFSTVPKENNQPVMKQFPCTGLNNSEHKAYISHVITYTTHGRAPRKDIVARNLFSTKFTSNKPVVYKKLSEEELNLLDEELIH</sequence>
<evidence type="ECO:0000313" key="1">
    <source>
        <dbReference type="EMBL" id="KAF0492584.1"/>
    </source>
</evidence>
<dbReference type="Proteomes" id="UP000439903">
    <property type="component" value="Unassembled WGS sequence"/>
</dbReference>
<name>A0A8H4AGG9_GIGMA</name>
<dbReference type="OrthoDB" id="10414387at2759"/>